<evidence type="ECO:0000256" key="6">
    <source>
        <dbReference type="ARBA" id="ARBA00029321"/>
    </source>
</evidence>
<comment type="subcellular location">
    <subcellularLocation>
        <location evidence="7">Cytoplasm</location>
    </subcellularLocation>
</comment>
<name>A0ABX4H4D3_9BACT</name>
<reference evidence="9" key="1">
    <citation type="submission" date="2017-08" db="EMBL/GenBank/DDBJ databases">
        <authorList>
            <person name="Alvarez-Ponce D."/>
            <person name="Weitzman C.L."/>
            <person name="Tillett R.L."/>
            <person name="Sandmeier F.C."/>
            <person name="Tracy C.R."/>
        </authorList>
    </citation>
    <scope>NUCLEOTIDE SEQUENCE [LARGE SCALE GENOMIC DNA]</scope>
    <source>
        <strain evidence="9">PS6</strain>
    </source>
</reference>
<comment type="caution">
    <text evidence="9">The sequence shown here is derived from an EMBL/GenBank/DDBJ whole genome shotgun (WGS) entry which is preliminary data.</text>
</comment>
<dbReference type="InterPro" id="IPR035476">
    <property type="entry name" value="SIS_PGI_1"/>
</dbReference>
<accession>A0ABX4H4D3</accession>
<dbReference type="Gene3D" id="3.40.50.10490">
    <property type="entry name" value="Glucose-6-phosphate isomerase like protein, domain 1"/>
    <property type="match status" value="2"/>
</dbReference>
<proteinExistence type="inferred from homology"/>
<comment type="caution">
    <text evidence="7">Lacks conserved residue(s) required for the propagation of feature annotation.</text>
</comment>
<dbReference type="CDD" id="cd05016">
    <property type="entry name" value="SIS_PGI_2"/>
    <property type="match status" value="1"/>
</dbReference>
<evidence type="ECO:0000256" key="3">
    <source>
        <dbReference type="ARBA" id="ARBA00022432"/>
    </source>
</evidence>
<evidence type="ECO:0000313" key="9">
    <source>
        <dbReference type="EMBL" id="PAF54728.1"/>
    </source>
</evidence>
<comment type="pathway">
    <text evidence="7">Carbohydrate biosynthesis; gluconeogenesis.</text>
</comment>
<dbReference type="PROSITE" id="PS00765">
    <property type="entry name" value="P_GLUCOSE_ISOMERASE_1"/>
    <property type="match status" value="1"/>
</dbReference>
<comment type="similarity">
    <text evidence="2 7 8">Belongs to the GPI family.</text>
</comment>
<evidence type="ECO:0000256" key="8">
    <source>
        <dbReference type="RuleBase" id="RU000612"/>
    </source>
</evidence>
<evidence type="ECO:0000256" key="5">
    <source>
        <dbReference type="ARBA" id="ARBA00023235"/>
    </source>
</evidence>
<dbReference type="Pfam" id="PF00342">
    <property type="entry name" value="PGI"/>
    <property type="match status" value="1"/>
</dbReference>
<evidence type="ECO:0000313" key="10">
    <source>
        <dbReference type="Proteomes" id="UP000217033"/>
    </source>
</evidence>
<dbReference type="CDD" id="cd05015">
    <property type="entry name" value="SIS_PGI_1"/>
    <property type="match status" value="1"/>
</dbReference>
<dbReference type="NCBIfam" id="NF010697">
    <property type="entry name" value="PRK14097.1"/>
    <property type="match status" value="1"/>
</dbReference>
<organism evidence="9 10">
    <name type="scientific">Mycoplasmopsis agassizii</name>
    <dbReference type="NCBI Taxonomy" id="33922"/>
    <lineage>
        <taxon>Bacteria</taxon>
        <taxon>Bacillati</taxon>
        <taxon>Mycoplasmatota</taxon>
        <taxon>Mycoplasmoidales</taxon>
        <taxon>Metamycoplasmataceae</taxon>
        <taxon>Mycoplasmopsis</taxon>
    </lineage>
</organism>
<keyword evidence="10" id="KW-1185">Reference proteome</keyword>
<feature type="active site" evidence="7">
    <location>
        <position position="418"/>
    </location>
</feature>
<dbReference type="PROSITE" id="PS00174">
    <property type="entry name" value="P_GLUCOSE_ISOMERASE_2"/>
    <property type="match status" value="1"/>
</dbReference>
<dbReference type="InterPro" id="IPR035482">
    <property type="entry name" value="SIS_PGI_2"/>
</dbReference>
<keyword evidence="4 7" id="KW-0324">Glycolysis</keyword>
<sequence>MKKIKLDLSKSTIKDHDIFEYAEKVKYINDKMNNFSAPGFEMLGWKDLAENYNMEEFRAMEAKAKELVEEQVELLVVIGIGGSFLGAKAAIDFIKGEYPVRNSMEVMFAGTNLSSTDLYQKLQYADSKKFAICVISKSGKTLEPSIAFREFRLLLERKIGPNNASKYIVAITDANNGLLAEFVRERKYTKFILPENIGGRFSVLTPVGIFPMLCAGIDALKVIKGAAEANQYFKSSDLDLNDAYKYAVARHLLHKRYPVELLVSYENSHLYFLEWWRQLFGESEGKLRKGVFPSTALFTRDLHSIGQFIQDGSKVLYETVIWVERPKIDISIEDTVDDLDQLNYLIDTSVHNINRAAYEATVDAHFAVGSVPNIQVLLSDNSEESLGALFMFFERAVAISAYLLDVNPFDQPGVEVYKNNMNHKLKK</sequence>
<keyword evidence="7" id="KW-0963">Cytoplasm</keyword>
<evidence type="ECO:0000256" key="4">
    <source>
        <dbReference type="ARBA" id="ARBA00023152"/>
    </source>
</evidence>
<protein>
    <recommendedName>
        <fullName evidence="7">Glucose-6-phosphate isomerase</fullName>
        <shortName evidence="7">GPI</shortName>
        <ecNumber evidence="7">5.3.1.9</ecNumber>
    </recommendedName>
    <alternativeName>
        <fullName evidence="7">Phosphoglucose isomerase</fullName>
        <shortName evidence="7">PGI</shortName>
    </alternativeName>
    <alternativeName>
        <fullName evidence="7">Phosphohexose isomerase</fullName>
        <shortName evidence="7">PHI</shortName>
    </alternativeName>
</protein>
<dbReference type="InterPro" id="IPR046348">
    <property type="entry name" value="SIS_dom_sf"/>
</dbReference>
<dbReference type="HAMAP" id="MF_00473">
    <property type="entry name" value="G6P_isomerase"/>
    <property type="match status" value="1"/>
</dbReference>
<comment type="catalytic activity">
    <reaction evidence="6 7 8">
        <text>alpha-D-glucose 6-phosphate = beta-D-fructose 6-phosphate</text>
        <dbReference type="Rhea" id="RHEA:11816"/>
        <dbReference type="ChEBI" id="CHEBI:57634"/>
        <dbReference type="ChEBI" id="CHEBI:58225"/>
        <dbReference type="EC" id="5.3.1.9"/>
    </reaction>
</comment>
<dbReference type="RefSeq" id="WP_084231942.1">
    <property type="nucleotide sequence ID" value="NZ_CP166874.1"/>
</dbReference>
<dbReference type="InterPro" id="IPR001672">
    <property type="entry name" value="G6P_Isomerase"/>
</dbReference>
<gene>
    <name evidence="7" type="primary">pgi</name>
    <name evidence="9" type="ORF">CJF60_03235</name>
</gene>
<dbReference type="PRINTS" id="PR00662">
    <property type="entry name" value="G6PISOMERASE"/>
</dbReference>
<evidence type="ECO:0000256" key="2">
    <source>
        <dbReference type="ARBA" id="ARBA00006604"/>
    </source>
</evidence>
<dbReference type="PROSITE" id="PS51463">
    <property type="entry name" value="P_GLUCOSE_ISOMERASE_3"/>
    <property type="match status" value="1"/>
</dbReference>
<dbReference type="EMBL" id="NQMN01000002">
    <property type="protein sequence ID" value="PAF54728.1"/>
    <property type="molecule type" value="Genomic_DNA"/>
</dbReference>
<dbReference type="PANTHER" id="PTHR11469:SF1">
    <property type="entry name" value="GLUCOSE-6-PHOSPHATE ISOMERASE"/>
    <property type="match status" value="1"/>
</dbReference>
<keyword evidence="3 7" id="KW-0312">Gluconeogenesis</keyword>
<feature type="active site" description="Proton donor" evidence="7">
    <location>
        <position position="282"/>
    </location>
</feature>
<evidence type="ECO:0000256" key="7">
    <source>
        <dbReference type="HAMAP-Rule" id="MF_00473"/>
    </source>
</evidence>
<dbReference type="InterPro" id="IPR018189">
    <property type="entry name" value="Phosphoglucose_isomerase_CS"/>
</dbReference>
<keyword evidence="5 7" id="KW-0413">Isomerase</keyword>
<dbReference type="EC" id="5.3.1.9" evidence="7"/>
<dbReference type="PANTHER" id="PTHR11469">
    <property type="entry name" value="GLUCOSE-6-PHOSPHATE ISOMERASE"/>
    <property type="match status" value="1"/>
</dbReference>
<dbReference type="SUPFAM" id="SSF53697">
    <property type="entry name" value="SIS domain"/>
    <property type="match status" value="1"/>
</dbReference>
<evidence type="ECO:0000256" key="1">
    <source>
        <dbReference type="ARBA" id="ARBA00004926"/>
    </source>
</evidence>
<comment type="function">
    <text evidence="7">Catalyzes the reversible isomerization of glucose-6-phosphate to fructose-6-phosphate.</text>
</comment>
<dbReference type="GO" id="GO:0016853">
    <property type="term" value="F:isomerase activity"/>
    <property type="evidence" value="ECO:0007669"/>
    <property type="project" value="UniProtKB-KW"/>
</dbReference>
<comment type="pathway">
    <text evidence="1 7 8">Carbohydrate degradation; glycolysis; D-glyceraldehyde 3-phosphate and glycerone phosphate from D-glucose: step 2/4.</text>
</comment>
<dbReference type="Proteomes" id="UP000217033">
    <property type="component" value="Unassembled WGS sequence"/>
</dbReference>